<organism evidence="3 4">
    <name type="scientific">Halorientalis pallida</name>
    <dbReference type="NCBI Taxonomy" id="2479928"/>
    <lineage>
        <taxon>Archaea</taxon>
        <taxon>Methanobacteriati</taxon>
        <taxon>Methanobacteriota</taxon>
        <taxon>Stenosarchaea group</taxon>
        <taxon>Halobacteria</taxon>
        <taxon>Halobacteriales</taxon>
        <taxon>Haloarculaceae</taxon>
        <taxon>Halorientalis</taxon>
    </lineage>
</organism>
<feature type="transmembrane region" description="Helical" evidence="1">
    <location>
        <begin position="298"/>
        <end position="315"/>
    </location>
</feature>
<proteinExistence type="predicted"/>
<dbReference type="EMBL" id="RDFA01000006">
    <property type="protein sequence ID" value="RXK47401.1"/>
    <property type="molecule type" value="Genomic_DNA"/>
</dbReference>
<dbReference type="PANTHER" id="PTHR36435">
    <property type="entry name" value="SLR1288 PROTEIN"/>
    <property type="match status" value="1"/>
</dbReference>
<dbReference type="GO" id="GO:0008237">
    <property type="term" value="F:metallopeptidase activity"/>
    <property type="evidence" value="ECO:0007669"/>
    <property type="project" value="UniProtKB-KW"/>
</dbReference>
<gene>
    <name evidence="3" type="ORF">EAF64_16620</name>
</gene>
<dbReference type="GO" id="GO:0004175">
    <property type="term" value="F:endopeptidase activity"/>
    <property type="evidence" value="ECO:0007669"/>
    <property type="project" value="UniProtKB-ARBA"/>
</dbReference>
<sequence length="376" mass="39144">MAAVDAVDGRGPRTTAAPTTGLVLAGIALAASVLPWTGGTPVVAVPGVDGSVVGLVLGAGAALVFSLRRHGTVDRRLGAPVAGVLSLSLFGYALYQLMRPAIGTDVVPAVGIGLPVAALAGLGAAAVAVADYDAIADDAFWGRVKGFTVALAIGGGAFIGLFVGQLFALPLYPPDTALEYSVVTTIGYLGSVGFVVLYLRGRRLSFDYVDVSVPSARDLLVAAGGLFCLLLLLGTVTTLIQQLGLPSSESRIQQQAMENPTLALSLVALSILVIAPVEELAYRNVVQKYLYEWFTERSAVVLGAAVFAAVHFSQYQNANPLATLTTLTVIFFLSLLLGYVYYRTENLVVPILVHGAFNALQFLAVYFQATGQIPAA</sequence>
<keyword evidence="1" id="KW-0472">Membrane</keyword>
<keyword evidence="1" id="KW-1133">Transmembrane helix</keyword>
<evidence type="ECO:0000256" key="1">
    <source>
        <dbReference type="SAM" id="Phobius"/>
    </source>
</evidence>
<keyword evidence="1" id="KW-0812">Transmembrane</keyword>
<dbReference type="GO" id="GO:0080120">
    <property type="term" value="P:CAAX-box protein maturation"/>
    <property type="evidence" value="ECO:0007669"/>
    <property type="project" value="UniProtKB-ARBA"/>
</dbReference>
<feature type="transmembrane region" description="Helical" evidence="1">
    <location>
        <begin position="219"/>
        <end position="240"/>
    </location>
</feature>
<keyword evidence="3" id="KW-0645">Protease</keyword>
<dbReference type="Proteomes" id="UP000289691">
    <property type="component" value="Unassembled WGS sequence"/>
</dbReference>
<dbReference type="PANTHER" id="PTHR36435:SF1">
    <property type="entry name" value="CAAX AMINO TERMINAL PROTEASE FAMILY PROTEIN"/>
    <property type="match status" value="1"/>
</dbReference>
<feature type="transmembrane region" description="Helical" evidence="1">
    <location>
        <begin position="347"/>
        <end position="367"/>
    </location>
</feature>
<accession>A0A498L1G6</accession>
<feature type="transmembrane region" description="Helical" evidence="1">
    <location>
        <begin position="321"/>
        <end position="340"/>
    </location>
</feature>
<dbReference type="OrthoDB" id="275779at2157"/>
<feature type="transmembrane region" description="Helical" evidence="1">
    <location>
        <begin position="144"/>
        <end position="168"/>
    </location>
</feature>
<keyword evidence="4" id="KW-1185">Reference proteome</keyword>
<protein>
    <submittedName>
        <fullName evidence="3">CPBP family intramembrane metalloprotease</fullName>
    </submittedName>
</protein>
<feature type="transmembrane region" description="Helical" evidence="1">
    <location>
        <begin position="180"/>
        <end position="199"/>
    </location>
</feature>
<feature type="transmembrane region" description="Helical" evidence="1">
    <location>
        <begin position="43"/>
        <end position="65"/>
    </location>
</feature>
<reference evidence="3 4" key="1">
    <citation type="submission" date="2019-01" db="EMBL/GenBank/DDBJ databases">
        <title>Halorientalis sp. F13-25 a new haloarchaeum isolated from hypersaline water.</title>
        <authorList>
            <person name="Ana D.-V."/>
            <person name="Cristina S.-P."/>
            <person name="Antonio V."/>
        </authorList>
    </citation>
    <scope>NUCLEOTIDE SEQUENCE [LARGE SCALE GENOMIC DNA]</scope>
    <source>
        <strain evidence="3 4">F13-25</strain>
    </source>
</reference>
<dbReference type="RefSeq" id="WP_129070104.1">
    <property type="nucleotide sequence ID" value="NZ_RDFA01000006.1"/>
</dbReference>
<evidence type="ECO:0000313" key="3">
    <source>
        <dbReference type="EMBL" id="RXK47401.1"/>
    </source>
</evidence>
<dbReference type="InterPro" id="IPR003675">
    <property type="entry name" value="Rce1/LyrA-like_dom"/>
</dbReference>
<comment type="caution">
    <text evidence="3">The sequence shown here is derived from an EMBL/GenBank/DDBJ whole genome shotgun (WGS) entry which is preliminary data.</text>
</comment>
<dbReference type="Pfam" id="PF02517">
    <property type="entry name" value="Rce1-like"/>
    <property type="match status" value="1"/>
</dbReference>
<feature type="transmembrane region" description="Helical" evidence="1">
    <location>
        <begin position="260"/>
        <end position="277"/>
    </location>
</feature>
<keyword evidence="3" id="KW-0378">Hydrolase</keyword>
<dbReference type="GO" id="GO:0006508">
    <property type="term" value="P:proteolysis"/>
    <property type="evidence" value="ECO:0007669"/>
    <property type="project" value="UniProtKB-KW"/>
</dbReference>
<name>A0A498L1G6_9EURY</name>
<evidence type="ECO:0000313" key="4">
    <source>
        <dbReference type="Proteomes" id="UP000289691"/>
    </source>
</evidence>
<evidence type="ECO:0000259" key="2">
    <source>
        <dbReference type="Pfam" id="PF02517"/>
    </source>
</evidence>
<feature type="transmembrane region" description="Helical" evidence="1">
    <location>
        <begin position="107"/>
        <end position="132"/>
    </location>
</feature>
<feature type="domain" description="CAAX prenyl protease 2/Lysostaphin resistance protein A-like" evidence="2">
    <location>
        <begin position="263"/>
        <end position="360"/>
    </location>
</feature>
<feature type="transmembrane region" description="Helical" evidence="1">
    <location>
        <begin position="77"/>
        <end position="95"/>
    </location>
</feature>
<keyword evidence="3" id="KW-0482">Metalloprotease</keyword>
<feature type="transmembrane region" description="Helical" evidence="1">
    <location>
        <begin position="20"/>
        <end position="37"/>
    </location>
</feature>
<dbReference type="AlphaFoldDB" id="A0A498L1G6"/>
<dbReference type="InterPro" id="IPR052710">
    <property type="entry name" value="CAAX_protease"/>
</dbReference>